<accession>A0ABD3F4F8</accession>
<feature type="coiled-coil region" evidence="1">
    <location>
        <begin position="108"/>
        <end position="145"/>
    </location>
</feature>
<dbReference type="AlphaFoldDB" id="A0ABD3F4F8"/>
<dbReference type="EMBL" id="JBIMZQ010000034">
    <property type="protein sequence ID" value="KAL3661712.1"/>
    <property type="molecule type" value="Genomic_DNA"/>
</dbReference>
<organism evidence="3 4">
    <name type="scientific">Phytophthora oleae</name>
    <dbReference type="NCBI Taxonomy" id="2107226"/>
    <lineage>
        <taxon>Eukaryota</taxon>
        <taxon>Sar</taxon>
        <taxon>Stramenopiles</taxon>
        <taxon>Oomycota</taxon>
        <taxon>Peronosporomycetes</taxon>
        <taxon>Peronosporales</taxon>
        <taxon>Peronosporaceae</taxon>
        <taxon>Phytophthora</taxon>
    </lineage>
</organism>
<evidence type="ECO:0000256" key="1">
    <source>
        <dbReference type="SAM" id="Coils"/>
    </source>
</evidence>
<dbReference type="Proteomes" id="UP001632037">
    <property type="component" value="Unassembled WGS sequence"/>
</dbReference>
<comment type="caution">
    <text evidence="3">The sequence shown here is derived from an EMBL/GenBank/DDBJ whole genome shotgun (WGS) entry which is preliminary data.</text>
</comment>
<evidence type="ECO:0008006" key="5">
    <source>
        <dbReference type="Google" id="ProtNLM"/>
    </source>
</evidence>
<keyword evidence="4" id="KW-1185">Reference proteome</keyword>
<proteinExistence type="predicted"/>
<name>A0ABD3F4F8_9STRA</name>
<evidence type="ECO:0000256" key="2">
    <source>
        <dbReference type="SAM" id="MobiDB-lite"/>
    </source>
</evidence>
<sequence>MKTVEREPICPQDVAERGRKPGGGGGGAKPKKRKFEDEVMRDLRQVQDGGTQITSKLILSGAKEFPEFLREVPTQYRRRSWALRFKNKHFENRESDVTITNNVDPSVVAELQEKVNQLQTAAKKAEELERQLNVTKERLEMFLESGRVDNLIVKAAVGKLGALESDPRREMLEKIEARLPTVLHEEKDREFIRDTVPMLYEFREMKKKLTRCEGDEVFNQVDTKRFFDVSSRTRYVCTMILQE</sequence>
<gene>
    <name evidence="3" type="ORF">V7S43_013012</name>
</gene>
<keyword evidence="1" id="KW-0175">Coiled coil</keyword>
<evidence type="ECO:0000313" key="4">
    <source>
        <dbReference type="Proteomes" id="UP001632037"/>
    </source>
</evidence>
<protein>
    <recommendedName>
        <fullName evidence="5">HTH CENPB-type domain-containing protein</fullName>
    </recommendedName>
</protein>
<evidence type="ECO:0000313" key="3">
    <source>
        <dbReference type="EMBL" id="KAL3661712.1"/>
    </source>
</evidence>
<feature type="compositionally biased region" description="Basic and acidic residues" evidence="2">
    <location>
        <begin position="1"/>
        <end position="19"/>
    </location>
</feature>
<feature type="region of interest" description="Disordered" evidence="2">
    <location>
        <begin position="1"/>
        <end position="37"/>
    </location>
</feature>
<reference evidence="3 4" key="1">
    <citation type="submission" date="2024-09" db="EMBL/GenBank/DDBJ databases">
        <title>Genome sequencing and assembly of Phytophthora oleae, isolate VK10A, causative agent of rot of olive drupes.</title>
        <authorList>
            <person name="Conti Taguali S."/>
            <person name="Riolo M."/>
            <person name="La Spada F."/>
            <person name="Cacciola S.O."/>
            <person name="Dionisio G."/>
        </authorList>
    </citation>
    <scope>NUCLEOTIDE SEQUENCE [LARGE SCALE GENOMIC DNA]</scope>
    <source>
        <strain evidence="3 4">VK10A</strain>
    </source>
</reference>